<reference evidence="2 3" key="1">
    <citation type="journal article" date="2009" name="Stand. Genomic Sci.">
        <title>Complete genome sequence of Beutenbergia cavernae type strain (HKI 0122).</title>
        <authorList>
            <person name="Land M."/>
            <person name="Pukall R."/>
            <person name="Abt B."/>
            <person name="Goker M."/>
            <person name="Rohde M."/>
            <person name="Glavina Del Rio T."/>
            <person name="Tice H."/>
            <person name="Copeland A."/>
            <person name="Cheng J.F."/>
            <person name="Lucas S."/>
            <person name="Chen F."/>
            <person name="Nolan M."/>
            <person name="Bruce D."/>
            <person name="Goodwin L."/>
            <person name="Pitluck S."/>
            <person name="Ivanova N."/>
            <person name="Mavromatis K."/>
            <person name="Ovchinnikova G."/>
            <person name="Pati A."/>
            <person name="Chen A."/>
            <person name="Palaniappan K."/>
            <person name="Hauser L."/>
            <person name="Chang Y.J."/>
            <person name="Jefferies C.C."/>
            <person name="Saunders E."/>
            <person name="Brettin T."/>
            <person name="Detter J.C."/>
            <person name="Han C."/>
            <person name="Chain P."/>
            <person name="Bristow J."/>
            <person name="Eisen J.A."/>
            <person name="Markowitz V."/>
            <person name="Hugenholtz P."/>
            <person name="Kyrpides N.C."/>
            <person name="Klenk H.P."/>
            <person name="Lapidus A."/>
        </authorList>
    </citation>
    <scope>NUCLEOTIDE SEQUENCE [LARGE SCALE GENOMIC DNA]</scope>
    <source>
        <strain evidence="3">ATCC BAA-8 / DSM 12333 / NBRC 16432</strain>
    </source>
</reference>
<sequence length="241" mass="24605">MQMSSDVPVALQPARPPLRTTGRALIAAALLYVMHVVFNQTTSALLAIPEHMLPSDLPELRWSSSLLYVINVAWYLAVLVAVASATQLPWAVRTTAGRAAAAAGFLSVGAGVLGAAMGLGLHGGAAEAIGSGGDVPPDTLRAVVDSLYVPVNGAVFAANVLLATWLVGLAVVARRAAVLGAGHVVVATSLAVVALTADVVVGFPVGVLVLMLWVGIVGVLLVRRARRTEVVSPAPPVAVRP</sequence>
<feature type="transmembrane region" description="Helical" evidence="1">
    <location>
        <begin position="201"/>
        <end position="222"/>
    </location>
</feature>
<protein>
    <recommendedName>
        <fullName evidence="4">DUF4386 family protein</fullName>
    </recommendedName>
</protein>
<dbReference type="AlphaFoldDB" id="C5BV55"/>
<evidence type="ECO:0000256" key="1">
    <source>
        <dbReference type="SAM" id="Phobius"/>
    </source>
</evidence>
<evidence type="ECO:0000313" key="2">
    <source>
        <dbReference type="EMBL" id="ACQ80442.1"/>
    </source>
</evidence>
<dbReference type="HOGENOM" id="CLU_1150107_0_0_11"/>
<feature type="transmembrane region" description="Helical" evidence="1">
    <location>
        <begin position="24"/>
        <end position="48"/>
    </location>
</feature>
<keyword evidence="1" id="KW-0472">Membrane</keyword>
<gene>
    <name evidence="2" type="ordered locus">Bcav_2190</name>
</gene>
<keyword evidence="1" id="KW-0812">Transmembrane</keyword>
<dbReference type="RefSeq" id="WP_015882682.1">
    <property type="nucleotide sequence ID" value="NC_012669.1"/>
</dbReference>
<dbReference type="Proteomes" id="UP000007962">
    <property type="component" value="Chromosome"/>
</dbReference>
<feature type="transmembrane region" description="Helical" evidence="1">
    <location>
        <begin position="147"/>
        <end position="169"/>
    </location>
</feature>
<dbReference type="STRING" id="471853.Bcav_2190"/>
<feature type="transmembrane region" description="Helical" evidence="1">
    <location>
        <begin position="68"/>
        <end position="92"/>
    </location>
</feature>
<feature type="transmembrane region" description="Helical" evidence="1">
    <location>
        <begin position="176"/>
        <end position="195"/>
    </location>
</feature>
<dbReference type="KEGG" id="bcv:Bcav_2190"/>
<keyword evidence="3" id="KW-1185">Reference proteome</keyword>
<accession>C5BV55</accession>
<evidence type="ECO:0008006" key="4">
    <source>
        <dbReference type="Google" id="ProtNLM"/>
    </source>
</evidence>
<keyword evidence="1" id="KW-1133">Transmembrane helix</keyword>
<name>C5BV55_BEUC1</name>
<dbReference type="EMBL" id="CP001618">
    <property type="protein sequence ID" value="ACQ80442.1"/>
    <property type="molecule type" value="Genomic_DNA"/>
</dbReference>
<feature type="transmembrane region" description="Helical" evidence="1">
    <location>
        <begin position="99"/>
        <end position="121"/>
    </location>
</feature>
<organism evidence="2 3">
    <name type="scientific">Beutenbergia cavernae (strain ATCC BAA-8 / DSM 12333 / CCUG 43141 / JCM 11478 / NBRC 16432 / NCIMB 13614 / HKI 0122)</name>
    <dbReference type="NCBI Taxonomy" id="471853"/>
    <lineage>
        <taxon>Bacteria</taxon>
        <taxon>Bacillati</taxon>
        <taxon>Actinomycetota</taxon>
        <taxon>Actinomycetes</taxon>
        <taxon>Micrococcales</taxon>
        <taxon>Beutenbergiaceae</taxon>
        <taxon>Beutenbergia</taxon>
    </lineage>
</organism>
<evidence type="ECO:0000313" key="3">
    <source>
        <dbReference type="Proteomes" id="UP000007962"/>
    </source>
</evidence>
<proteinExistence type="predicted"/>